<proteinExistence type="inferred from homology"/>
<evidence type="ECO:0000256" key="4">
    <source>
        <dbReference type="ARBA" id="ARBA00022500"/>
    </source>
</evidence>
<dbReference type="Pfam" id="PF01052">
    <property type="entry name" value="FliMN_C"/>
    <property type="match status" value="1"/>
</dbReference>
<evidence type="ECO:0000256" key="1">
    <source>
        <dbReference type="ARBA" id="ARBA00004413"/>
    </source>
</evidence>
<comment type="caution">
    <text evidence="9">The sequence shown here is derived from an EMBL/GenBank/DDBJ whole genome shotgun (WGS) entry which is preliminary data.</text>
</comment>
<dbReference type="GO" id="GO:0071973">
    <property type="term" value="P:bacterial-type flagellum-dependent cell motility"/>
    <property type="evidence" value="ECO:0007669"/>
    <property type="project" value="InterPro"/>
</dbReference>
<keyword evidence="5" id="KW-0283">Flagellar rotation</keyword>
<evidence type="ECO:0000256" key="7">
    <source>
        <dbReference type="SAM" id="MobiDB-lite"/>
    </source>
</evidence>
<feature type="compositionally biased region" description="Low complexity" evidence="7">
    <location>
        <begin position="166"/>
        <end position="176"/>
    </location>
</feature>
<feature type="domain" description="Flagellar motor switch protein FliN-like C-terminal" evidence="8">
    <location>
        <begin position="204"/>
        <end position="274"/>
    </location>
</feature>
<feature type="region of interest" description="Disordered" evidence="7">
    <location>
        <begin position="145"/>
        <end position="194"/>
    </location>
</feature>
<comment type="subcellular location">
    <subcellularLocation>
        <location evidence="1">Cell membrane</location>
        <topology evidence="1">Peripheral membrane protein</topology>
        <orientation evidence="1">Cytoplasmic side</orientation>
    </subcellularLocation>
</comment>
<evidence type="ECO:0000259" key="8">
    <source>
        <dbReference type="Pfam" id="PF01052"/>
    </source>
</evidence>
<feature type="compositionally biased region" description="Basic and acidic residues" evidence="7">
    <location>
        <begin position="156"/>
        <end position="165"/>
    </location>
</feature>
<dbReference type="InterPro" id="IPR051469">
    <property type="entry name" value="FliN/MopA/SpaO"/>
</dbReference>
<dbReference type="InterPro" id="IPR036429">
    <property type="entry name" value="SpoA-like_sf"/>
</dbReference>
<dbReference type="PRINTS" id="PR00956">
    <property type="entry name" value="FLGMOTORFLIN"/>
</dbReference>
<dbReference type="PANTHER" id="PTHR43484">
    <property type="match status" value="1"/>
</dbReference>
<accession>E6PZF5</accession>
<comment type="similarity">
    <text evidence="2">Belongs to the FliN/MopA/SpaO family.</text>
</comment>
<protein>
    <submittedName>
        <fullName evidence="9">Putative flagellar motor switch protein FliN (Modular protein)</fullName>
    </submittedName>
</protein>
<dbReference type="PANTHER" id="PTHR43484:SF1">
    <property type="entry name" value="FLAGELLAR MOTOR SWITCH PROTEIN FLIN"/>
    <property type="match status" value="1"/>
</dbReference>
<keyword evidence="9" id="KW-0969">Cilium</keyword>
<gene>
    <name evidence="9" type="ORF">CARN3_1328</name>
</gene>
<reference evidence="9" key="1">
    <citation type="submission" date="2009-10" db="EMBL/GenBank/DDBJ databases">
        <title>Diversity of trophic interactions inside an arsenic-rich microbial ecosystem.</title>
        <authorList>
            <person name="Bertin P.N."/>
            <person name="Heinrich-Salmeron A."/>
            <person name="Pelletier E."/>
            <person name="Goulhen-Chollet F."/>
            <person name="Arsene-Ploetze F."/>
            <person name="Gallien S."/>
            <person name="Calteau A."/>
            <person name="Vallenet D."/>
            <person name="Casiot C."/>
            <person name="Chane-Woon-Ming B."/>
            <person name="Giloteaux L."/>
            <person name="Barakat M."/>
            <person name="Bonnefoy V."/>
            <person name="Bruneel O."/>
            <person name="Chandler M."/>
            <person name="Cleiss J."/>
            <person name="Duran R."/>
            <person name="Elbaz-Poulichet F."/>
            <person name="Fonknechten N."/>
            <person name="Lauga B."/>
            <person name="Mornico D."/>
            <person name="Ortet P."/>
            <person name="Schaeffer C."/>
            <person name="Siguier P."/>
            <person name="Alexander Thil Smith A."/>
            <person name="Van Dorsselaer A."/>
            <person name="Weissenbach J."/>
            <person name="Medigue C."/>
            <person name="Le Paslier D."/>
        </authorList>
    </citation>
    <scope>NUCLEOTIDE SEQUENCE</scope>
</reference>
<evidence type="ECO:0000256" key="6">
    <source>
        <dbReference type="ARBA" id="ARBA00023136"/>
    </source>
</evidence>
<keyword evidence="6" id="KW-0472">Membrane</keyword>
<dbReference type="GO" id="GO:0003774">
    <property type="term" value="F:cytoskeletal motor activity"/>
    <property type="evidence" value="ECO:0007669"/>
    <property type="project" value="InterPro"/>
</dbReference>
<name>E6PZF5_9ZZZZ</name>
<dbReference type="InterPro" id="IPR001172">
    <property type="entry name" value="FliN_T3SS_HrcQb"/>
</dbReference>
<dbReference type="AlphaFoldDB" id="E6PZF5"/>
<dbReference type="SUPFAM" id="SSF101801">
    <property type="entry name" value="Surface presentation of antigens (SPOA)"/>
    <property type="match status" value="1"/>
</dbReference>
<dbReference type="Gene3D" id="2.30.330.10">
    <property type="entry name" value="SpoA-like"/>
    <property type="match status" value="1"/>
</dbReference>
<dbReference type="InterPro" id="IPR001543">
    <property type="entry name" value="FliN-like_C"/>
</dbReference>
<keyword evidence="9" id="KW-0282">Flagellum</keyword>
<feature type="compositionally biased region" description="Basic and acidic residues" evidence="7">
    <location>
        <begin position="177"/>
        <end position="194"/>
    </location>
</feature>
<dbReference type="GO" id="GO:0009425">
    <property type="term" value="C:bacterial-type flagellum basal body"/>
    <property type="evidence" value="ECO:0007669"/>
    <property type="project" value="InterPro"/>
</dbReference>
<evidence type="ECO:0000256" key="3">
    <source>
        <dbReference type="ARBA" id="ARBA00022475"/>
    </source>
</evidence>
<dbReference type="GO" id="GO:0006935">
    <property type="term" value="P:chemotaxis"/>
    <property type="evidence" value="ECO:0007669"/>
    <property type="project" value="UniProtKB-KW"/>
</dbReference>
<keyword evidence="3" id="KW-1003">Cell membrane</keyword>
<sequence length="287" mass="30517">MSQPVNYLECWTAVATSLFAQALVGEPALTESLPKPLPAGSFGFVANIAGDEQGRFAIMLDGELVEAPFFGEGSDQKAGWAELLKETVEAAAGELLAKTGKKCQVTSFLPIVSENKLSRAFQLASGGRSWVVLVNSDLRLPKADDDAVKPAAKASKKADKQDDASAKATPSANAAAERPDSREPEAGAPPRKDMGDVLSPGLQLLLDVELEASLRFGSREMPLGEILDLGPGDVVQLDRHVSDPVDLIVGDKIVARGEVVLVNGNFGLRVTEVAEPQRRLESIRCLF</sequence>
<keyword evidence="4" id="KW-0145">Chemotaxis</keyword>
<dbReference type="GO" id="GO:0005886">
    <property type="term" value="C:plasma membrane"/>
    <property type="evidence" value="ECO:0007669"/>
    <property type="project" value="UniProtKB-SubCell"/>
</dbReference>
<evidence type="ECO:0000256" key="2">
    <source>
        <dbReference type="ARBA" id="ARBA00009226"/>
    </source>
</evidence>
<evidence type="ECO:0000256" key="5">
    <source>
        <dbReference type="ARBA" id="ARBA00022779"/>
    </source>
</evidence>
<dbReference type="EMBL" id="CABN01000121">
    <property type="protein sequence ID" value="CBI00314.1"/>
    <property type="molecule type" value="Genomic_DNA"/>
</dbReference>
<organism evidence="9">
    <name type="scientific">mine drainage metagenome</name>
    <dbReference type="NCBI Taxonomy" id="410659"/>
    <lineage>
        <taxon>unclassified sequences</taxon>
        <taxon>metagenomes</taxon>
        <taxon>ecological metagenomes</taxon>
    </lineage>
</organism>
<evidence type="ECO:0000313" key="9">
    <source>
        <dbReference type="EMBL" id="CBI00314.1"/>
    </source>
</evidence>
<keyword evidence="9" id="KW-0966">Cell projection</keyword>